<dbReference type="STRING" id="1095629.A0A0C9WYR4"/>
<dbReference type="OrthoDB" id="3253623at2759"/>
<gene>
    <name evidence="2" type="ORF">K443DRAFT_4292</name>
</gene>
<sequence length="251" mass="27560">MLSPPATQPAPSAPTQVCGALLEQYSMRGHLVSYVIKPVNKKKGLALNRLQNLAMPNLKFSFLLPQPLKLPLQPAEIMQRSIHRMASLSKTKMRSGCSIFMKLFKMVRMAMSHMEYDGQGIIQARSTRDNHRLDDQRLARSGGSTGPSRNHLPGFAGESRHSMTISSAPNSGHSESGSETSNWLNLVIQEIDIISDLPVTSPTSPLVFINGPLCNGEFMLGSDLELIQPNTGLHRLQPSMKANRAFLDTEG</sequence>
<accession>A0A0C9WYR4</accession>
<dbReference type="AlphaFoldDB" id="A0A0C9WYR4"/>
<reference evidence="2 3" key="1">
    <citation type="submission" date="2014-04" db="EMBL/GenBank/DDBJ databases">
        <authorList>
            <consortium name="DOE Joint Genome Institute"/>
            <person name="Kuo A."/>
            <person name="Kohler A."/>
            <person name="Nagy L.G."/>
            <person name="Floudas D."/>
            <person name="Copeland A."/>
            <person name="Barry K.W."/>
            <person name="Cichocki N."/>
            <person name="Veneault-Fourrey C."/>
            <person name="LaButti K."/>
            <person name="Lindquist E.A."/>
            <person name="Lipzen A."/>
            <person name="Lundell T."/>
            <person name="Morin E."/>
            <person name="Murat C."/>
            <person name="Sun H."/>
            <person name="Tunlid A."/>
            <person name="Henrissat B."/>
            <person name="Grigoriev I.V."/>
            <person name="Hibbett D.S."/>
            <person name="Martin F."/>
            <person name="Nordberg H.P."/>
            <person name="Cantor M.N."/>
            <person name="Hua S.X."/>
        </authorList>
    </citation>
    <scope>NUCLEOTIDE SEQUENCE [LARGE SCALE GENOMIC DNA]</scope>
    <source>
        <strain evidence="2 3">LaAM-08-1</strain>
    </source>
</reference>
<protein>
    <submittedName>
        <fullName evidence="2">Uncharacterized protein</fullName>
    </submittedName>
</protein>
<feature type="compositionally biased region" description="Polar residues" evidence="1">
    <location>
        <begin position="162"/>
        <end position="179"/>
    </location>
</feature>
<reference evidence="3" key="2">
    <citation type="submission" date="2015-01" db="EMBL/GenBank/DDBJ databases">
        <title>Evolutionary Origins and Diversification of the Mycorrhizal Mutualists.</title>
        <authorList>
            <consortium name="DOE Joint Genome Institute"/>
            <consortium name="Mycorrhizal Genomics Consortium"/>
            <person name="Kohler A."/>
            <person name="Kuo A."/>
            <person name="Nagy L.G."/>
            <person name="Floudas D."/>
            <person name="Copeland A."/>
            <person name="Barry K.W."/>
            <person name="Cichocki N."/>
            <person name="Veneault-Fourrey C."/>
            <person name="LaButti K."/>
            <person name="Lindquist E.A."/>
            <person name="Lipzen A."/>
            <person name="Lundell T."/>
            <person name="Morin E."/>
            <person name="Murat C."/>
            <person name="Riley R."/>
            <person name="Ohm R."/>
            <person name="Sun H."/>
            <person name="Tunlid A."/>
            <person name="Henrissat B."/>
            <person name="Grigoriev I.V."/>
            <person name="Hibbett D.S."/>
            <person name="Martin F."/>
        </authorList>
    </citation>
    <scope>NUCLEOTIDE SEQUENCE [LARGE SCALE GENOMIC DNA]</scope>
    <source>
        <strain evidence="3">LaAM-08-1</strain>
    </source>
</reference>
<dbReference type="EMBL" id="KN838565">
    <property type="protein sequence ID" value="KIK04940.1"/>
    <property type="molecule type" value="Genomic_DNA"/>
</dbReference>
<feature type="region of interest" description="Disordered" evidence="1">
    <location>
        <begin position="137"/>
        <end position="179"/>
    </location>
</feature>
<evidence type="ECO:0000313" key="2">
    <source>
        <dbReference type="EMBL" id="KIK04940.1"/>
    </source>
</evidence>
<proteinExistence type="predicted"/>
<organism evidence="2 3">
    <name type="scientific">Laccaria amethystina LaAM-08-1</name>
    <dbReference type="NCBI Taxonomy" id="1095629"/>
    <lineage>
        <taxon>Eukaryota</taxon>
        <taxon>Fungi</taxon>
        <taxon>Dikarya</taxon>
        <taxon>Basidiomycota</taxon>
        <taxon>Agaricomycotina</taxon>
        <taxon>Agaricomycetes</taxon>
        <taxon>Agaricomycetidae</taxon>
        <taxon>Agaricales</taxon>
        <taxon>Agaricineae</taxon>
        <taxon>Hydnangiaceae</taxon>
        <taxon>Laccaria</taxon>
    </lineage>
</organism>
<evidence type="ECO:0000256" key="1">
    <source>
        <dbReference type="SAM" id="MobiDB-lite"/>
    </source>
</evidence>
<dbReference type="Proteomes" id="UP000054477">
    <property type="component" value="Unassembled WGS sequence"/>
</dbReference>
<keyword evidence="3" id="KW-1185">Reference proteome</keyword>
<evidence type="ECO:0000313" key="3">
    <source>
        <dbReference type="Proteomes" id="UP000054477"/>
    </source>
</evidence>
<dbReference type="HOGENOM" id="CLU_1107285_0_0_1"/>
<name>A0A0C9WYR4_9AGAR</name>